<evidence type="ECO:0000313" key="3">
    <source>
        <dbReference type="EMBL" id="KAK6505781.1"/>
    </source>
</evidence>
<dbReference type="EMBL" id="JAVHJL010000004">
    <property type="protein sequence ID" value="KAK6505781.1"/>
    <property type="molecule type" value="Genomic_DNA"/>
</dbReference>
<accession>A0AAV9WDZ4</accession>
<proteinExistence type="predicted"/>
<feature type="coiled-coil region" evidence="1">
    <location>
        <begin position="161"/>
        <end position="188"/>
    </location>
</feature>
<feature type="compositionally biased region" description="Basic and acidic residues" evidence="2">
    <location>
        <begin position="40"/>
        <end position="52"/>
    </location>
</feature>
<evidence type="ECO:0000313" key="4">
    <source>
        <dbReference type="Proteomes" id="UP001370758"/>
    </source>
</evidence>
<reference evidence="3 4" key="1">
    <citation type="submission" date="2023-08" db="EMBL/GenBank/DDBJ databases">
        <authorList>
            <person name="Palmer J.M."/>
        </authorList>
    </citation>
    <scope>NUCLEOTIDE SEQUENCE [LARGE SCALE GENOMIC DNA]</scope>
    <source>
        <strain evidence="3 4">TWF481</strain>
    </source>
</reference>
<name>A0AAV9WDZ4_9PEZI</name>
<feature type="compositionally biased region" description="Basic and acidic residues" evidence="2">
    <location>
        <begin position="24"/>
        <end position="33"/>
    </location>
</feature>
<protein>
    <submittedName>
        <fullName evidence="3">Uncharacterized protein</fullName>
    </submittedName>
</protein>
<dbReference type="Proteomes" id="UP001370758">
    <property type="component" value="Unassembled WGS sequence"/>
</dbReference>
<comment type="caution">
    <text evidence="3">The sequence shown here is derived from an EMBL/GenBank/DDBJ whole genome shotgun (WGS) entry which is preliminary data.</text>
</comment>
<evidence type="ECO:0000256" key="2">
    <source>
        <dbReference type="SAM" id="MobiDB-lite"/>
    </source>
</evidence>
<feature type="compositionally biased region" description="Pro residues" evidence="2">
    <location>
        <begin position="76"/>
        <end position="89"/>
    </location>
</feature>
<keyword evidence="1" id="KW-0175">Coiled coil</keyword>
<dbReference type="AlphaFoldDB" id="A0AAV9WDZ4"/>
<feature type="region of interest" description="Disordered" evidence="2">
    <location>
        <begin position="1"/>
        <end position="97"/>
    </location>
</feature>
<sequence length="195" mass="22678">MSTPTTEEQDTKENISQPTNLTSTDKDPKDDPKLTQTPKAKKEPEKNTDQPKKRGRKRKDPQDPKEPKKPKHPKKLPPSPPPTPPPPPAESAADSARKERLKRLPYYYEEMKEIFDYLCDRSVYWKNDLPRNKKYSNRDTKLLEKEVKKKVLEMLEGYPREEAVMKVFEEAEERLKSLEAEMEADIDTKGEVAVE</sequence>
<keyword evidence="4" id="KW-1185">Reference proteome</keyword>
<evidence type="ECO:0000256" key="1">
    <source>
        <dbReference type="SAM" id="Coils"/>
    </source>
</evidence>
<organism evidence="3 4">
    <name type="scientific">Arthrobotrys musiformis</name>
    <dbReference type="NCBI Taxonomy" id="47236"/>
    <lineage>
        <taxon>Eukaryota</taxon>
        <taxon>Fungi</taxon>
        <taxon>Dikarya</taxon>
        <taxon>Ascomycota</taxon>
        <taxon>Pezizomycotina</taxon>
        <taxon>Orbiliomycetes</taxon>
        <taxon>Orbiliales</taxon>
        <taxon>Orbiliaceae</taxon>
        <taxon>Arthrobotrys</taxon>
    </lineage>
</organism>
<gene>
    <name evidence="3" type="ORF">TWF481_007673</name>
</gene>